<dbReference type="GO" id="GO:0004519">
    <property type="term" value="F:endonuclease activity"/>
    <property type="evidence" value="ECO:0007669"/>
    <property type="project" value="UniProtKB-KW"/>
</dbReference>
<keyword evidence="2" id="KW-1277">Toxin-antitoxin system</keyword>
<keyword evidence="4" id="KW-0255">Endonuclease</keyword>
<evidence type="ECO:0000256" key="6">
    <source>
        <dbReference type="ARBA" id="ARBA00022884"/>
    </source>
</evidence>
<organism evidence="9 10">
    <name type="scientific">Methylobacterium terrae</name>
    <dbReference type="NCBI Taxonomy" id="2202827"/>
    <lineage>
        <taxon>Bacteria</taxon>
        <taxon>Pseudomonadati</taxon>
        <taxon>Pseudomonadota</taxon>
        <taxon>Alphaproteobacteria</taxon>
        <taxon>Hyphomicrobiales</taxon>
        <taxon>Methylobacteriaceae</taxon>
        <taxon>Methylobacterium</taxon>
    </lineage>
</organism>
<keyword evidence="7" id="KW-0346">Stress response</keyword>
<evidence type="ECO:0000256" key="5">
    <source>
        <dbReference type="ARBA" id="ARBA00022801"/>
    </source>
</evidence>
<keyword evidence="3" id="KW-0540">Nuclease</keyword>
<dbReference type="Pfam" id="PF07927">
    <property type="entry name" value="HicA_toxin"/>
    <property type="match status" value="1"/>
</dbReference>
<accession>A0A2U8WHX5</accession>
<evidence type="ECO:0000256" key="4">
    <source>
        <dbReference type="ARBA" id="ARBA00022759"/>
    </source>
</evidence>
<dbReference type="OrthoDB" id="9811409at2"/>
<dbReference type="InterPro" id="IPR012933">
    <property type="entry name" value="HicA_mRNA_interferase"/>
</dbReference>
<dbReference type="GO" id="GO:0016787">
    <property type="term" value="F:hydrolase activity"/>
    <property type="evidence" value="ECO:0007669"/>
    <property type="project" value="UniProtKB-KW"/>
</dbReference>
<gene>
    <name evidence="9" type="ORF">DK419_04355</name>
</gene>
<comment type="similarity">
    <text evidence="1">Belongs to the HicA mRNA interferase family.</text>
</comment>
<dbReference type="GO" id="GO:0003729">
    <property type="term" value="F:mRNA binding"/>
    <property type="evidence" value="ECO:0007669"/>
    <property type="project" value="InterPro"/>
</dbReference>
<evidence type="ECO:0000313" key="9">
    <source>
        <dbReference type="EMBL" id="AWN45649.1"/>
    </source>
</evidence>
<feature type="region of interest" description="Disordered" evidence="8">
    <location>
        <begin position="28"/>
        <end position="52"/>
    </location>
</feature>
<name>A0A2U8WHX5_9HYPH</name>
<evidence type="ECO:0000256" key="3">
    <source>
        <dbReference type="ARBA" id="ARBA00022722"/>
    </source>
</evidence>
<dbReference type="SUPFAM" id="SSF54786">
    <property type="entry name" value="YcfA/nrd intein domain"/>
    <property type="match status" value="1"/>
</dbReference>
<evidence type="ECO:0000313" key="10">
    <source>
        <dbReference type="Proteomes" id="UP000245444"/>
    </source>
</evidence>
<dbReference type="Gene3D" id="3.30.920.30">
    <property type="entry name" value="Hypothetical protein"/>
    <property type="match status" value="1"/>
</dbReference>
<evidence type="ECO:0000256" key="7">
    <source>
        <dbReference type="ARBA" id="ARBA00023016"/>
    </source>
</evidence>
<reference evidence="9 10" key="1">
    <citation type="submission" date="2018-05" db="EMBL/GenBank/DDBJ databases">
        <title>Complete Genome Sequence of Methylobacterium sp. 17Sr1-28.</title>
        <authorList>
            <person name="Srinivasan S."/>
        </authorList>
    </citation>
    <scope>NUCLEOTIDE SEQUENCE [LARGE SCALE GENOMIC DNA]</scope>
    <source>
        <strain evidence="9 10">17Sr1-28</strain>
    </source>
</reference>
<dbReference type="KEGG" id="mtea:DK419_04355"/>
<dbReference type="Proteomes" id="UP000245444">
    <property type="component" value="Chromosome"/>
</dbReference>
<dbReference type="EMBL" id="CP029553">
    <property type="protein sequence ID" value="AWN45649.1"/>
    <property type="molecule type" value="Genomic_DNA"/>
</dbReference>
<dbReference type="InterPro" id="IPR038570">
    <property type="entry name" value="HicA_sf"/>
</dbReference>
<evidence type="ECO:0000256" key="1">
    <source>
        <dbReference type="ARBA" id="ARBA00006620"/>
    </source>
</evidence>
<proteinExistence type="inferred from homology"/>
<protein>
    <submittedName>
        <fullName evidence="9">Type II toxin-antitoxin system HicA family toxin</fullName>
    </submittedName>
</protein>
<evidence type="ECO:0000256" key="8">
    <source>
        <dbReference type="SAM" id="MobiDB-lite"/>
    </source>
</evidence>
<keyword evidence="6" id="KW-0694">RNA-binding</keyword>
<evidence type="ECO:0000256" key="2">
    <source>
        <dbReference type="ARBA" id="ARBA00022649"/>
    </source>
</evidence>
<sequence length="69" mass="7916">MSRRSRSNRTRDVVSALRSEGWQLVRKGPGDHLQFRHPTKPGKVTVDSGEPEIPTGTLRSIYRQAGWEW</sequence>
<keyword evidence="5" id="KW-0378">Hydrolase</keyword>
<keyword evidence="10" id="KW-1185">Reference proteome</keyword>
<dbReference type="AlphaFoldDB" id="A0A2U8WHX5"/>